<proteinExistence type="predicted"/>
<dbReference type="EMBL" id="BSKO01000001">
    <property type="protein sequence ID" value="GLO66189.1"/>
    <property type="molecule type" value="Genomic_DNA"/>
</dbReference>
<evidence type="ECO:0000313" key="2">
    <source>
        <dbReference type="Proteomes" id="UP001275436"/>
    </source>
</evidence>
<organism evidence="1 2">
    <name type="scientific">Oceanobacillus kimchii</name>
    <dbReference type="NCBI Taxonomy" id="746691"/>
    <lineage>
        <taxon>Bacteria</taxon>
        <taxon>Bacillati</taxon>
        <taxon>Bacillota</taxon>
        <taxon>Bacilli</taxon>
        <taxon>Bacillales</taxon>
        <taxon>Bacillaceae</taxon>
        <taxon>Oceanobacillus</taxon>
    </lineage>
</organism>
<name>A0ABQ5TH33_9BACI</name>
<gene>
    <name evidence="1" type="ORF">MACH08_19730</name>
</gene>
<comment type="caution">
    <text evidence="1">The sequence shown here is derived from an EMBL/GenBank/DDBJ whole genome shotgun (WGS) entry which is preliminary data.</text>
</comment>
<reference evidence="1 2" key="1">
    <citation type="submission" date="2023-02" db="EMBL/GenBank/DDBJ databases">
        <title>Oceanobacillus kimchii IFOP_LL358 isolated form Alexandrium catenella lab strain.</title>
        <authorList>
            <person name="Gajardo G."/>
            <person name="Ueki S."/>
            <person name="Maruyama F."/>
        </authorList>
    </citation>
    <scope>NUCLEOTIDE SEQUENCE [LARGE SCALE GENOMIC DNA]</scope>
    <source>
        <strain evidence="1 2">IFOP_LL358</strain>
    </source>
</reference>
<keyword evidence="2" id="KW-1185">Reference proteome</keyword>
<accession>A0ABQ5TH33</accession>
<dbReference type="Proteomes" id="UP001275436">
    <property type="component" value="Unassembled WGS sequence"/>
</dbReference>
<protein>
    <submittedName>
        <fullName evidence="1">Uncharacterized protein</fullName>
    </submittedName>
</protein>
<evidence type="ECO:0000313" key="1">
    <source>
        <dbReference type="EMBL" id="GLO66189.1"/>
    </source>
</evidence>
<sequence length="69" mass="8366">MEVIIYVVFKLEDYDQDLVYVGNDRLKAYEYVDLVNHDVNYVVEEWNNKGQRERKIDLEQLLWDKRGGN</sequence>